<sequence>MGGCQEAARRPSPSPEISQPDHPLHLQDPEYLRDLPIPPWINRPQPTWRRYIQNITPSWFAINMGTGVVSILLYNQPYQARWLHILAYIVFVLNIVLFVGIFVASILRYILYPELWRVMLRHPVQSMYIGTLPMGFATIINMIVFACVPHWGDWARTLAVSLWIVDAAVSICCCLLLPFIMMFKHPRSKPTDMTAVWLFPVLPNIVASATGAIVADALPNPQHAFWTMITCYVLWGMAVPMALAIIAIYFNRLITYKLPPRDVIVSVFLPCGPTGQGAFAIMKLGQVAHKVFPRTHALPAVAAAGDILYVFGFLAGLVLWAFGLVWLFFAFASVSRSRFPFNMGSWSCTFPIGVWVTATITIGKELPSTFFNVVGIIFSICVIIFWLAVSILSIQKAFTGDLFYAPCVAALECRATILEKSEESSA</sequence>
<keyword evidence="6 11" id="KW-1133">Transmembrane helix</keyword>
<evidence type="ECO:0000256" key="5">
    <source>
        <dbReference type="ARBA" id="ARBA00022692"/>
    </source>
</evidence>
<feature type="transmembrane region" description="Helical" evidence="11">
    <location>
        <begin position="158"/>
        <end position="183"/>
    </location>
</feature>
<dbReference type="InterPro" id="IPR051629">
    <property type="entry name" value="Sulfite_efflux_TDT"/>
</dbReference>
<gene>
    <name evidence="12 14" type="ORF">P152DRAFT_390749</name>
</gene>
<evidence type="ECO:0000256" key="10">
    <source>
        <dbReference type="SAM" id="MobiDB-lite"/>
    </source>
</evidence>
<comment type="subcellular location">
    <subcellularLocation>
        <location evidence="1">Cell membrane</location>
        <topology evidence="1">Multi-pass membrane protein</topology>
    </subcellularLocation>
</comment>
<keyword evidence="7 11" id="KW-0472">Membrane</keyword>
<organism evidence="12">
    <name type="scientific">Eremomyces bilateralis CBS 781.70</name>
    <dbReference type="NCBI Taxonomy" id="1392243"/>
    <lineage>
        <taxon>Eukaryota</taxon>
        <taxon>Fungi</taxon>
        <taxon>Dikarya</taxon>
        <taxon>Ascomycota</taxon>
        <taxon>Pezizomycotina</taxon>
        <taxon>Dothideomycetes</taxon>
        <taxon>Dothideomycetes incertae sedis</taxon>
        <taxon>Eremomycetales</taxon>
        <taxon>Eremomycetaceae</taxon>
        <taxon>Eremomyces</taxon>
    </lineage>
</organism>
<reference evidence="14" key="3">
    <citation type="submission" date="2025-04" db="UniProtKB">
        <authorList>
            <consortium name="RefSeq"/>
        </authorList>
    </citation>
    <scope>IDENTIFICATION</scope>
    <source>
        <strain evidence="14">CBS 781.70</strain>
    </source>
</reference>
<dbReference type="Proteomes" id="UP000504638">
    <property type="component" value="Unplaced"/>
</dbReference>
<keyword evidence="5 11" id="KW-0812">Transmembrane</keyword>
<feature type="region of interest" description="Disordered" evidence="10">
    <location>
        <begin position="1"/>
        <end position="22"/>
    </location>
</feature>
<feature type="transmembrane region" description="Helical" evidence="11">
    <location>
        <begin position="307"/>
        <end position="331"/>
    </location>
</feature>
<comment type="function">
    <text evidence="8">Sulphite efflux pump required for the secretion of sulphite as a reducing agent. In the presence of sulphite, cystine in keratin is directly cleaved to cysteine and S-sulphocysteine, and thereby, reduced proteins become accessible to hydrolysis by a variety of secreted endo- and exoproteases. Excretion of sulphite mediated by an efflux pump also represents a detoxification pathway for dermatophytes during infection of the epidermal stratum corneum, hair and nails, which are rich in cysteine.</text>
</comment>
<feature type="transmembrane region" description="Helical" evidence="11">
    <location>
        <begin position="85"/>
        <end position="111"/>
    </location>
</feature>
<feature type="transmembrane region" description="Helical" evidence="11">
    <location>
        <begin position="224"/>
        <end position="251"/>
    </location>
</feature>
<feature type="transmembrane region" description="Helical" evidence="11">
    <location>
        <begin position="343"/>
        <end position="363"/>
    </location>
</feature>
<dbReference type="CDD" id="cd09318">
    <property type="entry name" value="TDT_SSU1"/>
    <property type="match status" value="1"/>
</dbReference>
<proteinExistence type="inferred from homology"/>
<protein>
    <recommendedName>
        <fullName evidence="9">Sulfite efflux pump SSU1</fullName>
    </recommendedName>
</protein>
<evidence type="ECO:0000256" key="6">
    <source>
        <dbReference type="ARBA" id="ARBA00022989"/>
    </source>
</evidence>
<evidence type="ECO:0000313" key="14">
    <source>
        <dbReference type="RefSeq" id="XP_033537383.1"/>
    </source>
</evidence>
<dbReference type="Pfam" id="PF03595">
    <property type="entry name" value="SLAC1"/>
    <property type="match status" value="1"/>
</dbReference>
<keyword evidence="13" id="KW-1185">Reference proteome</keyword>
<dbReference type="InterPro" id="IPR038665">
    <property type="entry name" value="Voltage-dep_anion_channel_sf"/>
</dbReference>
<dbReference type="PANTHER" id="PTHR31686">
    <property type="match status" value="1"/>
</dbReference>
<evidence type="ECO:0000256" key="11">
    <source>
        <dbReference type="SAM" id="Phobius"/>
    </source>
</evidence>
<feature type="transmembrane region" description="Helical" evidence="11">
    <location>
        <begin position="51"/>
        <end position="73"/>
    </location>
</feature>
<comment type="similarity">
    <text evidence="2">Belongs to the tellurite-resistance/dicarboxylate transporter (TDT) family.</text>
</comment>
<dbReference type="RefSeq" id="XP_033537383.1">
    <property type="nucleotide sequence ID" value="XM_033676057.1"/>
</dbReference>
<dbReference type="InterPro" id="IPR004695">
    <property type="entry name" value="SLAC1/Mae1/Ssu1/TehA"/>
</dbReference>
<evidence type="ECO:0000256" key="4">
    <source>
        <dbReference type="ARBA" id="ARBA00022475"/>
    </source>
</evidence>
<feature type="transmembrane region" description="Helical" evidence="11">
    <location>
        <begin position="195"/>
        <end position="218"/>
    </location>
</feature>
<evidence type="ECO:0000256" key="7">
    <source>
        <dbReference type="ARBA" id="ARBA00023136"/>
    </source>
</evidence>
<evidence type="ECO:0000256" key="2">
    <source>
        <dbReference type="ARBA" id="ARBA00008566"/>
    </source>
</evidence>
<dbReference type="GO" id="GO:0000319">
    <property type="term" value="F:sulfite transmembrane transporter activity"/>
    <property type="evidence" value="ECO:0007669"/>
    <property type="project" value="TreeGrafter"/>
</dbReference>
<keyword evidence="4" id="KW-1003">Cell membrane</keyword>
<dbReference type="GeneID" id="54416627"/>
<dbReference type="GO" id="GO:0005886">
    <property type="term" value="C:plasma membrane"/>
    <property type="evidence" value="ECO:0007669"/>
    <property type="project" value="UniProtKB-SubCell"/>
</dbReference>
<evidence type="ECO:0000313" key="12">
    <source>
        <dbReference type="EMBL" id="KAF1815752.1"/>
    </source>
</evidence>
<dbReference type="AlphaFoldDB" id="A0A6G1GCM6"/>
<name>A0A6G1GCM6_9PEZI</name>
<evidence type="ECO:0000256" key="9">
    <source>
        <dbReference type="ARBA" id="ARBA00072906"/>
    </source>
</evidence>
<keyword evidence="3" id="KW-0813">Transport</keyword>
<evidence type="ECO:0000256" key="3">
    <source>
        <dbReference type="ARBA" id="ARBA00022448"/>
    </source>
</evidence>
<feature type="transmembrane region" description="Helical" evidence="11">
    <location>
        <begin position="369"/>
        <end position="389"/>
    </location>
</feature>
<dbReference type="Gene3D" id="1.50.10.150">
    <property type="entry name" value="Voltage-dependent anion channel"/>
    <property type="match status" value="1"/>
</dbReference>
<evidence type="ECO:0000313" key="13">
    <source>
        <dbReference type="Proteomes" id="UP000504638"/>
    </source>
</evidence>
<accession>A0A6G1GCM6</accession>
<evidence type="ECO:0000256" key="8">
    <source>
        <dbReference type="ARBA" id="ARBA00056100"/>
    </source>
</evidence>
<dbReference type="EMBL" id="ML975151">
    <property type="protein sequence ID" value="KAF1815752.1"/>
    <property type="molecule type" value="Genomic_DNA"/>
</dbReference>
<feature type="transmembrane region" description="Helical" evidence="11">
    <location>
        <begin position="132"/>
        <end position="152"/>
    </location>
</feature>
<reference evidence="14" key="2">
    <citation type="submission" date="2020-04" db="EMBL/GenBank/DDBJ databases">
        <authorList>
            <consortium name="NCBI Genome Project"/>
        </authorList>
    </citation>
    <scope>NUCLEOTIDE SEQUENCE</scope>
    <source>
        <strain evidence="14">CBS 781.70</strain>
    </source>
</reference>
<dbReference type="PANTHER" id="PTHR31686:SF1">
    <property type="entry name" value="SULFITE EFFLUX PUMP SSU1"/>
    <property type="match status" value="1"/>
</dbReference>
<dbReference type="FunFam" id="1.50.10.150:FF:000004">
    <property type="entry name" value="Malic acid transporter"/>
    <property type="match status" value="1"/>
</dbReference>
<reference evidence="12 14" key="1">
    <citation type="submission" date="2020-01" db="EMBL/GenBank/DDBJ databases">
        <authorList>
            <consortium name="DOE Joint Genome Institute"/>
            <person name="Haridas S."/>
            <person name="Albert R."/>
            <person name="Binder M."/>
            <person name="Bloem J."/>
            <person name="Labutti K."/>
            <person name="Salamov A."/>
            <person name="Andreopoulos B."/>
            <person name="Baker S.E."/>
            <person name="Barry K."/>
            <person name="Bills G."/>
            <person name="Bluhm B.H."/>
            <person name="Cannon C."/>
            <person name="Castanera R."/>
            <person name="Culley D.E."/>
            <person name="Daum C."/>
            <person name="Ezra D."/>
            <person name="Gonzalez J.B."/>
            <person name="Henrissat B."/>
            <person name="Kuo A."/>
            <person name="Liang C."/>
            <person name="Lipzen A."/>
            <person name="Lutzoni F."/>
            <person name="Magnuson J."/>
            <person name="Mondo S."/>
            <person name="Nolan M."/>
            <person name="Ohm R."/>
            <person name="Pangilinan J."/>
            <person name="Park H.-J."/>
            <person name="Ramirez L."/>
            <person name="Alfaro M."/>
            <person name="Sun H."/>
            <person name="Tritt A."/>
            <person name="Yoshinaga Y."/>
            <person name="Zwiers L.-H."/>
            <person name="Turgeon B.G."/>
            <person name="Goodwin S.B."/>
            <person name="Spatafora J.W."/>
            <person name="Crous P.W."/>
            <person name="Grigoriev I.V."/>
        </authorList>
    </citation>
    <scope>NUCLEOTIDE SEQUENCE</scope>
    <source>
        <strain evidence="12 14">CBS 781.70</strain>
    </source>
</reference>
<feature type="transmembrane region" description="Helical" evidence="11">
    <location>
        <begin position="263"/>
        <end position="287"/>
    </location>
</feature>
<evidence type="ECO:0000256" key="1">
    <source>
        <dbReference type="ARBA" id="ARBA00004651"/>
    </source>
</evidence>
<dbReference type="OrthoDB" id="1099at2759"/>